<keyword evidence="4 8" id="KW-0812">Transmembrane</keyword>
<gene>
    <name evidence="11" type="ORF">FA10DRAFT_60685</name>
</gene>
<evidence type="ECO:0000256" key="7">
    <source>
        <dbReference type="ARBA" id="ARBA00023136"/>
    </source>
</evidence>
<dbReference type="InterPro" id="IPR023271">
    <property type="entry name" value="Aquaporin-like"/>
</dbReference>
<evidence type="ECO:0000256" key="9">
    <source>
        <dbReference type="SAM" id="MobiDB-lite"/>
    </source>
</evidence>
<keyword evidence="12" id="KW-1185">Reference proteome</keyword>
<dbReference type="GO" id="GO:0015254">
    <property type="term" value="F:glycerol channel activity"/>
    <property type="evidence" value="ECO:0007669"/>
    <property type="project" value="TreeGrafter"/>
</dbReference>
<dbReference type="Pfam" id="PF00230">
    <property type="entry name" value="MIP"/>
    <property type="match status" value="1"/>
</dbReference>
<keyword evidence="7 10" id="KW-0472">Membrane</keyword>
<evidence type="ECO:0000256" key="4">
    <source>
        <dbReference type="ARBA" id="ARBA00022692"/>
    </source>
</evidence>
<dbReference type="PANTHER" id="PTHR43829">
    <property type="entry name" value="AQUAPORIN OR AQUAGLYCEROPORIN RELATED"/>
    <property type="match status" value="1"/>
</dbReference>
<dbReference type="AlphaFoldDB" id="A0A316YQ50"/>
<proteinExistence type="inferred from homology"/>
<name>A0A316YQ50_9BASI</name>
<dbReference type="InterPro" id="IPR000425">
    <property type="entry name" value="MIP"/>
</dbReference>
<dbReference type="PANTHER" id="PTHR43829:SF14">
    <property type="entry name" value="AQUAPORIN 3"/>
    <property type="match status" value="1"/>
</dbReference>
<protein>
    <submittedName>
        <fullName evidence="11">Aquaporin-like protein</fullName>
    </submittedName>
</protein>
<evidence type="ECO:0000256" key="5">
    <source>
        <dbReference type="ARBA" id="ARBA00022737"/>
    </source>
</evidence>
<reference evidence="11" key="1">
    <citation type="journal article" date="2018" name="Mol. Biol. Evol.">
        <title>Broad Genomic Sampling Reveals a Smut Pathogenic Ancestry of the Fungal Clade Ustilaginomycotina.</title>
        <authorList>
            <person name="Kijpornyongpan T."/>
            <person name="Mondo S.J."/>
            <person name="Barry K."/>
            <person name="Sandor L."/>
            <person name="Lee J."/>
            <person name="Lipzen A."/>
            <person name="Pangilinan J."/>
            <person name="LaButti K."/>
            <person name="Hainaut M."/>
            <person name="Henrissat B."/>
            <person name="Grigoriev I.V."/>
            <person name="Spatafora J.W."/>
            <person name="Aime M.C."/>
        </authorList>
    </citation>
    <scope>NUCLEOTIDE SEQUENCE [LARGE SCALE GENOMIC DNA]</scope>
    <source>
        <strain evidence="11">MCA 4198</strain>
    </source>
</reference>
<dbReference type="RefSeq" id="XP_025378344.1">
    <property type="nucleotide sequence ID" value="XM_025525602.1"/>
</dbReference>
<evidence type="ECO:0000256" key="2">
    <source>
        <dbReference type="ARBA" id="ARBA00006175"/>
    </source>
</evidence>
<feature type="compositionally biased region" description="Basic and acidic residues" evidence="9">
    <location>
        <begin position="8"/>
        <end position="29"/>
    </location>
</feature>
<keyword evidence="3 8" id="KW-0813">Transport</keyword>
<feature type="transmembrane region" description="Helical" evidence="10">
    <location>
        <begin position="83"/>
        <end position="106"/>
    </location>
</feature>
<keyword evidence="5" id="KW-0677">Repeat</keyword>
<evidence type="ECO:0000256" key="6">
    <source>
        <dbReference type="ARBA" id="ARBA00022989"/>
    </source>
</evidence>
<sequence>MPTYLTADELKSHDGGRVDDADDVKEPQNHHQFQRRHRTPGELELGATEIAEGRNDVQRQVVPSSGLADSKLRHMWEQNRPDWIGALFAEAVGVWFYCIAGETATATLLLTTVAGNPQGNLTMIGFAYALGITFAIVVAASTSGGHFHPAITIAQVIFKGFPVRKAPFYILAQLIGGFIAALMVYAMYKAEMDAFSAALIAGGKRAQIFTPEGPAGIIAIFPNPGRPLSQVFATEFFADMFIAMVIWSQLDSQNIFVNPVSAPYTIGLAFAVAVWGFSTGTIVTNTARDLGARFACGVIWKTSECFPPKYSALAALTNIPATLFGISLYTFLLSDTRRPPAAVGLQHFHEEEQRRFERNTSKHDELLDARIERAISRGADPNKLMAKRSRAMSASSPVSPAKPVSNSK</sequence>
<evidence type="ECO:0000256" key="10">
    <source>
        <dbReference type="SAM" id="Phobius"/>
    </source>
</evidence>
<evidence type="ECO:0000313" key="12">
    <source>
        <dbReference type="Proteomes" id="UP000245768"/>
    </source>
</evidence>
<dbReference type="InterPro" id="IPR050363">
    <property type="entry name" value="MIP/Aquaporin"/>
</dbReference>
<dbReference type="SUPFAM" id="SSF81338">
    <property type="entry name" value="Aquaporin-like"/>
    <property type="match status" value="1"/>
</dbReference>
<evidence type="ECO:0000313" key="11">
    <source>
        <dbReference type="EMBL" id="PWN91146.1"/>
    </source>
</evidence>
<dbReference type="EMBL" id="KZ819635">
    <property type="protein sequence ID" value="PWN91146.1"/>
    <property type="molecule type" value="Genomic_DNA"/>
</dbReference>
<feature type="region of interest" description="Disordered" evidence="9">
    <location>
        <begin position="378"/>
        <end position="408"/>
    </location>
</feature>
<comment type="similarity">
    <text evidence="2 8">Belongs to the MIP/aquaporin (TC 1.A.8) family.</text>
</comment>
<dbReference type="OrthoDB" id="3222at2759"/>
<dbReference type="GO" id="GO:0005886">
    <property type="term" value="C:plasma membrane"/>
    <property type="evidence" value="ECO:0007669"/>
    <property type="project" value="TreeGrafter"/>
</dbReference>
<feature type="transmembrane region" description="Helical" evidence="10">
    <location>
        <begin position="262"/>
        <end position="283"/>
    </location>
</feature>
<dbReference type="STRING" id="215250.A0A316YQ50"/>
<feature type="transmembrane region" description="Helical" evidence="10">
    <location>
        <begin position="168"/>
        <end position="188"/>
    </location>
</feature>
<dbReference type="GO" id="GO:0015250">
    <property type="term" value="F:water channel activity"/>
    <property type="evidence" value="ECO:0007669"/>
    <property type="project" value="TreeGrafter"/>
</dbReference>
<feature type="transmembrane region" description="Helical" evidence="10">
    <location>
        <begin position="310"/>
        <end position="332"/>
    </location>
</feature>
<feature type="transmembrane region" description="Helical" evidence="10">
    <location>
        <begin position="231"/>
        <end position="250"/>
    </location>
</feature>
<evidence type="ECO:0000256" key="1">
    <source>
        <dbReference type="ARBA" id="ARBA00004141"/>
    </source>
</evidence>
<feature type="region of interest" description="Disordered" evidence="9">
    <location>
        <begin position="1"/>
        <end position="38"/>
    </location>
</feature>
<evidence type="ECO:0000256" key="8">
    <source>
        <dbReference type="RuleBase" id="RU000477"/>
    </source>
</evidence>
<organism evidence="11 12">
    <name type="scientific">Acaromyces ingoldii</name>
    <dbReference type="NCBI Taxonomy" id="215250"/>
    <lineage>
        <taxon>Eukaryota</taxon>
        <taxon>Fungi</taxon>
        <taxon>Dikarya</taxon>
        <taxon>Basidiomycota</taxon>
        <taxon>Ustilaginomycotina</taxon>
        <taxon>Exobasidiomycetes</taxon>
        <taxon>Exobasidiales</taxon>
        <taxon>Cryptobasidiaceae</taxon>
        <taxon>Acaromyces</taxon>
    </lineage>
</organism>
<feature type="compositionally biased region" description="Low complexity" evidence="9">
    <location>
        <begin position="391"/>
        <end position="408"/>
    </location>
</feature>
<evidence type="ECO:0000256" key="3">
    <source>
        <dbReference type="ARBA" id="ARBA00022448"/>
    </source>
</evidence>
<dbReference type="Gene3D" id="1.20.1080.10">
    <property type="entry name" value="Glycerol uptake facilitator protein"/>
    <property type="match status" value="1"/>
</dbReference>
<accession>A0A316YQ50</accession>
<dbReference type="GeneID" id="37047518"/>
<feature type="transmembrane region" description="Helical" evidence="10">
    <location>
        <begin position="126"/>
        <end position="147"/>
    </location>
</feature>
<dbReference type="PRINTS" id="PR00783">
    <property type="entry name" value="MINTRINSICP"/>
</dbReference>
<dbReference type="Proteomes" id="UP000245768">
    <property type="component" value="Unassembled WGS sequence"/>
</dbReference>
<keyword evidence="6 10" id="KW-1133">Transmembrane helix</keyword>
<dbReference type="InParanoid" id="A0A316YQ50"/>
<comment type="subcellular location">
    <subcellularLocation>
        <location evidence="1">Membrane</location>
        <topology evidence="1">Multi-pass membrane protein</topology>
    </subcellularLocation>
</comment>